<keyword evidence="4" id="KW-1185">Reference proteome</keyword>
<proteinExistence type="predicted"/>
<evidence type="ECO:0000256" key="2">
    <source>
        <dbReference type="SAM" id="SignalP"/>
    </source>
</evidence>
<gene>
    <name evidence="3" type="ORF">Gocc_2556</name>
</gene>
<dbReference type="EMBL" id="QQZY01000007">
    <property type="protein sequence ID" value="RDI73643.1"/>
    <property type="molecule type" value="Genomic_DNA"/>
</dbReference>
<feature type="compositionally biased region" description="Acidic residues" evidence="1">
    <location>
        <begin position="235"/>
        <end position="245"/>
    </location>
</feature>
<feature type="compositionally biased region" description="Acidic residues" evidence="1">
    <location>
        <begin position="252"/>
        <end position="265"/>
    </location>
</feature>
<comment type="caution">
    <text evidence="3">The sequence shown here is derived from an EMBL/GenBank/DDBJ whole genome shotgun (WGS) entry which is preliminary data.</text>
</comment>
<reference evidence="3 4" key="1">
    <citation type="submission" date="2018-07" db="EMBL/GenBank/DDBJ databases">
        <title>High-quality-draft genome sequence of Gaiella occulta.</title>
        <authorList>
            <person name="Severino R."/>
            <person name="Froufe H.J.C."/>
            <person name="Rainey F.A."/>
            <person name="Barroso C."/>
            <person name="Albuquerque L."/>
            <person name="Lobo-Da-Cunha A."/>
            <person name="Da Costa M.S."/>
            <person name="Egas C."/>
        </authorList>
    </citation>
    <scope>NUCLEOTIDE SEQUENCE [LARGE SCALE GENOMIC DNA]</scope>
    <source>
        <strain evidence="3 4">F2-233</strain>
    </source>
</reference>
<accession>A0A7M2YU87</accession>
<name>A0A7M2YU87_9ACTN</name>
<protein>
    <recommendedName>
        <fullName evidence="5">DUF5666 domain-containing protein</fullName>
    </recommendedName>
</protein>
<evidence type="ECO:0008006" key="5">
    <source>
        <dbReference type="Google" id="ProtNLM"/>
    </source>
</evidence>
<dbReference type="AlphaFoldDB" id="A0A7M2YU87"/>
<dbReference type="Proteomes" id="UP000254134">
    <property type="component" value="Unassembled WGS sequence"/>
</dbReference>
<sequence>MVKKLVLIGAATALLAPGVASAAQKRGAIVKIDAKTGLVAVAQSRGAVALVHVQTVRGLRPGAIVAFNARYLKNGTFAGTRVRVVGRARRFHVRAFVIGVRKSKRTAILSARGAVLSVRLPKRVRSLASAHGGDTPTPGSVTDVTVSVSGDGSLAATQVKEVNPSASAGQISGKVTAVGSGSITVADGGGSVTMNVPSGIDVSKYAVGADVLAYFDAAADGTYTLKAVGANGSETEADDESEVEGDVAAAEQEVETEDEAGDDEAGGGGNSSSSSGDGGSVSGGSDD</sequence>
<evidence type="ECO:0000313" key="3">
    <source>
        <dbReference type="EMBL" id="RDI73643.1"/>
    </source>
</evidence>
<reference evidence="4" key="2">
    <citation type="journal article" date="2019" name="MicrobiologyOpen">
        <title>High-quality draft genome sequence of Gaiella occulta isolated from a 150 meter deep mineral water borehole and comparison with the genome sequences of other deep-branching lineages of the phylum Actinobacteria.</title>
        <authorList>
            <person name="Severino R."/>
            <person name="Froufe H.J.C."/>
            <person name="Barroso C."/>
            <person name="Albuquerque L."/>
            <person name="Lobo-da-Cunha A."/>
            <person name="da Costa M.S."/>
            <person name="Egas C."/>
        </authorList>
    </citation>
    <scope>NUCLEOTIDE SEQUENCE [LARGE SCALE GENOMIC DNA]</scope>
    <source>
        <strain evidence="4">F2-233</strain>
    </source>
</reference>
<keyword evidence="2" id="KW-0732">Signal</keyword>
<feature type="chain" id="PRO_5029810079" description="DUF5666 domain-containing protein" evidence="2">
    <location>
        <begin position="23"/>
        <end position="287"/>
    </location>
</feature>
<dbReference type="RefSeq" id="WP_181813661.1">
    <property type="nucleotide sequence ID" value="NZ_QQZY01000007.1"/>
</dbReference>
<feature type="compositionally biased region" description="Gly residues" evidence="1">
    <location>
        <begin position="266"/>
        <end position="287"/>
    </location>
</feature>
<evidence type="ECO:0000313" key="4">
    <source>
        <dbReference type="Proteomes" id="UP000254134"/>
    </source>
</evidence>
<organism evidence="3 4">
    <name type="scientific">Gaiella occulta</name>
    <dbReference type="NCBI Taxonomy" id="1002870"/>
    <lineage>
        <taxon>Bacteria</taxon>
        <taxon>Bacillati</taxon>
        <taxon>Actinomycetota</taxon>
        <taxon>Thermoleophilia</taxon>
        <taxon>Gaiellales</taxon>
        <taxon>Gaiellaceae</taxon>
        <taxon>Gaiella</taxon>
    </lineage>
</organism>
<feature type="signal peptide" evidence="2">
    <location>
        <begin position="1"/>
        <end position="22"/>
    </location>
</feature>
<evidence type="ECO:0000256" key="1">
    <source>
        <dbReference type="SAM" id="MobiDB-lite"/>
    </source>
</evidence>
<feature type="region of interest" description="Disordered" evidence="1">
    <location>
        <begin position="231"/>
        <end position="287"/>
    </location>
</feature>